<dbReference type="EMBL" id="HE576754">
    <property type="protein sequence ID" value="CCC69003.1"/>
    <property type="molecule type" value="Genomic_DNA"/>
</dbReference>
<comment type="similarity">
    <text evidence="3 11">Belongs to the oxygen-dependent FAD-linked oxidoreductase family.</text>
</comment>
<evidence type="ECO:0000256" key="6">
    <source>
        <dbReference type="ARBA" id="ARBA00022630"/>
    </source>
</evidence>
<proteinExistence type="inferred from homology"/>
<comment type="pathway">
    <text evidence="2 11">Cofactor biosynthesis; D-erythroascorbate biosynthesis; dehydro-D-arabinono-1,4-lactone from D-arabinose: step 2/2.</text>
</comment>
<sequence length="525" mass="59564">MTTSILTVPAKSDYTFRNWAGIYTAKPQKYFQPTNVQEVINIVNAARAAGKTVVTVGSGHSPSNMCITNEWLINLDKMNSVQSFKEYPERHYADITVAAGLRVYQLNAYLNKKGYTLQNLGSVAEQSVAGIISTGTHGSSPYHGLFSSQYVNLTIVNGNGQLVYLDSEHNPEIFRAAALSLGKIGIIVSATIRAVPAFNIRSTQEVITFEEFLEQWDSVWLSSEFIRVWWYPYSRKCVLWRGSKSHDNITPEKKSWWATKMGRFFYETLLWISSRVYLPLTPLVEKFVFKKQYGELEKHPTTAVQRSADGFALDCLFSQFVDEWACPMDNGPEVLRSLDYSISQASKNKEFYVHVPIEVRCSNTSLPQTQLDTSTRNSMSAGPVYGNILRPYLDNTPFSEMVTPLAAITNNQLTLYINATIYRPFGYNTPIYKWFSVFEDTMIGAGGKPHWAKNFLGSTSLINTEKKTKYKDFEMRGMATKIKEMYGDDLLNFQRIRRQQDPKNVFVMNKDWAVINGVVNPGEVN</sequence>
<dbReference type="PIRSF" id="PIRSF000136">
    <property type="entry name" value="LGO_GLO"/>
    <property type="match status" value="1"/>
</dbReference>
<evidence type="ECO:0000313" key="13">
    <source>
        <dbReference type="EMBL" id="CCC69003.1"/>
    </source>
</evidence>
<dbReference type="HOGENOM" id="CLU_003896_4_1_1"/>
<dbReference type="InParanoid" id="G0VBZ6"/>
<dbReference type="PROSITE" id="PS00862">
    <property type="entry name" value="OX2_COVAL_FAD"/>
    <property type="match status" value="1"/>
</dbReference>
<dbReference type="GO" id="GO:0034599">
    <property type="term" value="P:cellular response to oxidative stress"/>
    <property type="evidence" value="ECO:0007669"/>
    <property type="project" value="EnsemblFungi"/>
</dbReference>
<dbReference type="Gene3D" id="3.30.465.10">
    <property type="match status" value="1"/>
</dbReference>
<dbReference type="InterPro" id="IPR006093">
    <property type="entry name" value="Oxy_OxRdtase_FAD_BS"/>
</dbReference>
<gene>
    <name evidence="13" type="primary">NCAS0C00130</name>
    <name evidence="13" type="ordered locus">NCAS_0C00130</name>
</gene>
<dbReference type="SUPFAM" id="SSF56176">
    <property type="entry name" value="FAD-binding/transporter-associated domain-like"/>
    <property type="match status" value="1"/>
</dbReference>
<dbReference type="FunCoup" id="G0VBZ6">
    <property type="interactions" value="101"/>
</dbReference>
<evidence type="ECO:0000256" key="9">
    <source>
        <dbReference type="ARBA" id="ARBA00033418"/>
    </source>
</evidence>
<evidence type="ECO:0000256" key="3">
    <source>
        <dbReference type="ARBA" id="ARBA00005466"/>
    </source>
</evidence>
<feature type="domain" description="FAD-binding PCMH-type" evidence="12">
    <location>
        <begin position="23"/>
        <end position="197"/>
    </location>
</feature>
<dbReference type="UniPathway" id="UPA00771">
    <property type="reaction ID" value="UER00766"/>
</dbReference>
<dbReference type="Gene3D" id="3.30.70.2520">
    <property type="match status" value="1"/>
</dbReference>
<keyword evidence="14" id="KW-1185">Reference proteome</keyword>
<dbReference type="InterPro" id="IPR016169">
    <property type="entry name" value="FAD-bd_PCMH_sub2"/>
</dbReference>
<dbReference type="GO" id="GO:0071949">
    <property type="term" value="F:FAD binding"/>
    <property type="evidence" value="ECO:0007669"/>
    <property type="project" value="UniProtKB-UniRule"/>
</dbReference>
<reference key="2">
    <citation type="submission" date="2011-08" db="EMBL/GenBank/DDBJ databases">
        <title>Genome sequence of Naumovozyma castellii.</title>
        <authorList>
            <person name="Gordon J.L."/>
            <person name="Armisen D."/>
            <person name="Proux-Wera E."/>
            <person name="OhEigeartaigh S.S."/>
            <person name="Byrne K.P."/>
            <person name="Wolfe K.H."/>
        </authorList>
    </citation>
    <scope>NUCLEOTIDE SEQUENCE</scope>
    <source>
        <strain>Type strain:CBS 4309</strain>
    </source>
</reference>
<dbReference type="KEGG" id="ncs:NCAS_0C00130"/>
<dbReference type="STRING" id="1064592.G0VBZ6"/>
<evidence type="ECO:0000313" key="14">
    <source>
        <dbReference type="Proteomes" id="UP000001640"/>
    </source>
</evidence>
<evidence type="ECO:0000256" key="7">
    <source>
        <dbReference type="ARBA" id="ARBA00022827"/>
    </source>
</evidence>
<dbReference type="Pfam" id="PF01565">
    <property type="entry name" value="FAD_binding_4"/>
    <property type="match status" value="1"/>
</dbReference>
<dbReference type="RefSeq" id="XP_003675372.1">
    <property type="nucleotide sequence ID" value="XM_003675324.1"/>
</dbReference>
<accession>G0VBZ6</accession>
<name>G0VBZ6_NAUCA</name>
<dbReference type="InterPro" id="IPR016167">
    <property type="entry name" value="FAD-bd_PCMH_sub1"/>
</dbReference>
<dbReference type="OMA" id="YPRFGEF"/>
<organism evidence="13 14">
    <name type="scientific">Naumovozyma castellii</name>
    <name type="common">Yeast</name>
    <name type="synonym">Saccharomyces castellii</name>
    <dbReference type="NCBI Taxonomy" id="27288"/>
    <lineage>
        <taxon>Eukaryota</taxon>
        <taxon>Fungi</taxon>
        <taxon>Dikarya</taxon>
        <taxon>Ascomycota</taxon>
        <taxon>Saccharomycotina</taxon>
        <taxon>Saccharomycetes</taxon>
        <taxon>Saccharomycetales</taxon>
        <taxon>Saccharomycetaceae</taxon>
        <taxon>Naumovozyma</taxon>
    </lineage>
</organism>
<dbReference type="GO" id="GO:0032473">
    <property type="term" value="C:cytoplasmic side of mitochondrial outer membrane"/>
    <property type="evidence" value="ECO:0007669"/>
    <property type="project" value="EnsemblFungi"/>
</dbReference>
<dbReference type="InterPro" id="IPR016166">
    <property type="entry name" value="FAD-bd_PCMH"/>
</dbReference>
<dbReference type="FunFam" id="3.30.465.10:FF:000042">
    <property type="entry name" value="D-arabinono-1,4-lactone oxidase"/>
    <property type="match status" value="1"/>
</dbReference>
<dbReference type="Pfam" id="PF04030">
    <property type="entry name" value="ALO"/>
    <property type="match status" value="1"/>
</dbReference>
<keyword evidence="7 11" id="KW-0274">FAD</keyword>
<evidence type="ECO:0000259" key="12">
    <source>
        <dbReference type="PROSITE" id="PS51387"/>
    </source>
</evidence>
<evidence type="ECO:0000256" key="2">
    <source>
        <dbReference type="ARBA" id="ARBA00005083"/>
    </source>
</evidence>
<dbReference type="Proteomes" id="UP000001640">
    <property type="component" value="Chromosome 3"/>
</dbReference>
<dbReference type="OrthoDB" id="610608at2759"/>
<evidence type="ECO:0000256" key="10">
    <source>
        <dbReference type="ARBA" id="ARBA00052266"/>
    </source>
</evidence>
<dbReference type="InterPro" id="IPR006094">
    <property type="entry name" value="Oxid_FAD_bind_N"/>
</dbReference>
<dbReference type="AlphaFoldDB" id="G0VBZ6"/>
<dbReference type="InterPro" id="IPR007173">
    <property type="entry name" value="ALO_C"/>
</dbReference>
<dbReference type="GO" id="GO:0031489">
    <property type="term" value="F:myosin V binding"/>
    <property type="evidence" value="ECO:0007669"/>
    <property type="project" value="EnsemblFungi"/>
</dbReference>
<protein>
    <recommendedName>
        <fullName evidence="5 11">D-arabinono-1,4-lactone oxidase</fullName>
        <shortName evidence="11">ALO</shortName>
        <ecNumber evidence="4 11">1.1.3.37</ecNumber>
    </recommendedName>
    <alternativeName>
        <fullName evidence="9 11">L-galactono-gamma-lactone oxidase</fullName>
    </alternativeName>
</protein>
<evidence type="ECO:0000256" key="11">
    <source>
        <dbReference type="RuleBase" id="RU367158"/>
    </source>
</evidence>
<dbReference type="GO" id="GO:0003885">
    <property type="term" value="F:D-arabinono-1,4-lactone oxidase activity"/>
    <property type="evidence" value="ECO:0007669"/>
    <property type="project" value="UniProtKB-UniRule"/>
</dbReference>
<dbReference type="Gene3D" id="3.30.43.10">
    <property type="entry name" value="Uridine Diphospho-n-acetylenolpyruvylglucosamine Reductase, domain 2"/>
    <property type="match status" value="1"/>
</dbReference>
<dbReference type="InterPro" id="IPR030654">
    <property type="entry name" value="Sugar_lactone_oxidase"/>
</dbReference>
<keyword evidence="8 11" id="KW-0560">Oxidoreductase</keyword>
<dbReference type="PANTHER" id="PTHR43762:SF1">
    <property type="entry name" value="D-ARABINONO-1,4-LACTONE OXIDASE"/>
    <property type="match status" value="1"/>
</dbReference>
<comment type="catalytic activity">
    <reaction evidence="10 11">
        <text>D-arabinono-1,4-lactone + O2 = dehydro-D-arabinono-1,4-lactone + H2O2 + H(+)</text>
        <dbReference type="Rhea" id="RHEA:23756"/>
        <dbReference type="ChEBI" id="CHEBI:15378"/>
        <dbReference type="ChEBI" id="CHEBI:15379"/>
        <dbReference type="ChEBI" id="CHEBI:16240"/>
        <dbReference type="ChEBI" id="CHEBI:16292"/>
        <dbReference type="ChEBI" id="CHEBI:58277"/>
        <dbReference type="EC" id="1.1.3.37"/>
    </reaction>
</comment>
<keyword evidence="11" id="KW-0496">Mitochondrion</keyword>
<dbReference type="GeneID" id="96902589"/>
<dbReference type="GO" id="GO:0000001">
    <property type="term" value="P:mitochondrion inheritance"/>
    <property type="evidence" value="ECO:0007669"/>
    <property type="project" value="EnsemblFungi"/>
</dbReference>
<dbReference type="InterPro" id="IPR010031">
    <property type="entry name" value="FAD_lactone_oxidase-like"/>
</dbReference>
<dbReference type="PROSITE" id="PS51387">
    <property type="entry name" value="FAD_PCMH"/>
    <property type="match status" value="1"/>
</dbReference>
<comment type="cofactor">
    <cofactor evidence="1 11">
        <name>FAD</name>
        <dbReference type="ChEBI" id="CHEBI:57692"/>
    </cofactor>
</comment>
<dbReference type="InterPro" id="IPR036318">
    <property type="entry name" value="FAD-bd_PCMH-like_sf"/>
</dbReference>
<evidence type="ECO:0000256" key="1">
    <source>
        <dbReference type="ARBA" id="ARBA00001974"/>
    </source>
</evidence>
<dbReference type="GO" id="GO:0070485">
    <property type="term" value="P:dehydro-D-arabinono-1,4-lactone biosynthetic process"/>
    <property type="evidence" value="ECO:0007669"/>
    <property type="project" value="EnsemblFungi"/>
</dbReference>
<dbReference type="NCBIfam" id="TIGR01678">
    <property type="entry name" value="FAD_lactone_ox"/>
    <property type="match status" value="1"/>
</dbReference>
<dbReference type="eggNOG" id="KOG4730">
    <property type="taxonomic scope" value="Eukaryota"/>
</dbReference>
<keyword evidence="6 11" id="KW-0285">Flavoprotein</keyword>
<reference evidence="13 14" key="1">
    <citation type="journal article" date="2011" name="Proc. Natl. Acad. Sci. U.S.A.">
        <title>Evolutionary erosion of yeast sex chromosomes by mating-type switching accidents.</title>
        <authorList>
            <person name="Gordon J.L."/>
            <person name="Armisen D."/>
            <person name="Proux-Wera E."/>
            <person name="Oheigeartaigh S.S."/>
            <person name="Byrne K.P."/>
            <person name="Wolfe K.H."/>
        </authorList>
    </citation>
    <scope>NUCLEOTIDE SEQUENCE [LARGE SCALE GENOMIC DNA]</scope>
    <source>
        <strain evidence="14">ATCC 76901 / BCRC 22586 / CBS 4309 / NBRC 1992 / NRRL Y-12630</strain>
    </source>
</reference>
<comment type="subcellular location">
    <subcellularLocation>
        <location evidence="11">Mitochondrion membrane</location>
    </subcellularLocation>
</comment>
<dbReference type="EC" id="1.1.3.37" evidence="4 11"/>
<dbReference type="PANTHER" id="PTHR43762">
    <property type="entry name" value="L-GULONOLACTONE OXIDASE"/>
    <property type="match status" value="1"/>
</dbReference>
<evidence type="ECO:0000256" key="5">
    <source>
        <dbReference type="ARBA" id="ARBA00016426"/>
    </source>
</evidence>
<evidence type="ECO:0000256" key="8">
    <source>
        <dbReference type="ARBA" id="ARBA00023002"/>
    </source>
</evidence>
<evidence type="ECO:0000256" key="4">
    <source>
        <dbReference type="ARBA" id="ARBA00013136"/>
    </source>
</evidence>